<dbReference type="PANTHER" id="PTHR32039:SF7">
    <property type="entry name" value="COMPETENCE PROTEIN COMM"/>
    <property type="match status" value="1"/>
</dbReference>
<name>A0A1H6FYM9_THEAL</name>
<dbReference type="RefSeq" id="WP_093118372.1">
    <property type="nucleotide sequence ID" value="NZ_FNWJ01000002.1"/>
</dbReference>
<evidence type="ECO:0000313" key="6">
    <source>
        <dbReference type="Proteomes" id="UP000222056"/>
    </source>
</evidence>
<dbReference type="CDD" id="cd00009">
    <property type="entry name" value="AAA"/>
    <property type="match status" value="1"/>
</dbReference>
<dbReference type="InterPro" id="IPR027417">
    <property type="entry name" value="P-loop_NTPase"/>
</dbReference>
<dbReference type="InterPro" id="IPR014721">
    <property type="entry name" value="Ribsml_uS5_D2-typ_fold_subgr"/>
</dbReference>
<comment type="similarity">
    <text evidence="1">Belongs to the Mg-chelatase subunits D/I family. ComM subfamily.</text>
</comment>
<accession>A0A1H6FYM9</accession>
<dbReference type="Proteomes" id="UP000222056">
    <property type="component" value="Unassembled WGS sequence"/>
</dbReference>
<dbReference type="EMBL" id="FNWJ01000002">
    <property type="protein sequence ID" value="SEH15113.1"/>
    <property type="molecule type" value="Genomic_DNA"/>
</dbReference>
<dbReference type="InterPro" id="IPR003593">
    <property type="entry name" value="AAA+_ATPase"/>
</dbReference>
<dbReference type="InterPro" id="IPR045006">
    <property type="entry name" value="CHLI-like"/>
</dbReference>
<dbReference type="AlphaFoldDB" id="A0A1H6FYM9"/>
<dbReference type="Pfam" id="PF13335">
    <property type="entry name" value="Mg_chelatase_C"/>
    <property type="match status" value="1"/>
</dbReference>
<dbReference type="InterPro" id="IPR020568">
    <property type="entry name" value="Ribosomal_Su5_D2-typ_SF"/>
</dbReference>
<dbReference type="GO" id="GO:0005524">
    <property type="term" value="F:ATP binding"/>
    <property type="evidence" value="ECO:0007669"/>
    <property type="project" value="UniProtKB-KW"/>
</dbReference>
<gene>
    <name evidence="5" type="ORF">SAMN02745716_1846</name>
</gene>
<dbReference type="OrthoDB" id="9813147at2"/>
<dbReference type="Pfam" id="PF13541">
    <property type="entry name" value="ChlI"/>
    <property type="match status" value="1"/>
</dbReference>
<dbReference type="STRING" id="29539.SAMN02745716_1846"/>
<dbReference type="PANTHER" id="PTHR32039">
    <property type="entry name" value="MAGNESIUM-CHELATASE SUBUNIT CHLI"/>
    <property type="match status" value="1"/>
</dbReference>
<dbReference type="InterPro" id="IPR001208">
    <property type="entry name" value="MCM_dom"/>
</dbReference>
<sequence>MFAHAHTFALEGVDGIRVTVEVDVRSGLPAFSIVGLPDRAVREARERVRSALLNSDFEFPLRRLTVNLAPASLQKAGPSFDLAIAAAVLAASEQVPADALAGIALWGELSLDGRVRAVPGAVVAALAARSVGPRTLLVPQESAPEAALVTGVDVVPVQSLGHIAQLLRSGLRERSEPARPLAIGTADPHLRLDLADVRGQEDAKRALEIAAAGGHNLLMVGPPGVGKTMLARRLPGLLPPPAEGEVIDIARIRSAAGMPLEWPPARPFRAPHHTISPQGLVGGGAPPRPGEVTLAHRGVLFLDEINELSRAALEALRQPLEDGRVQITRGQRTVVFPARPLLVAACNPCPCGGSVCDCSHQERRRYARKLSGPLLDRIDLLCEVGRPPLGTVSGGDREANDSSGNSSRVVRSRVLAARARQHERFGRAGCLNGDTQLALAQVVGGRERLADLLARAGRAGLAGRAAERMLRVARTIADLEGRQTISDQDLDEALGLRIGLGALRAVA</sequence>
<dbReference type="Gene3D" id="3.30.230.10">
    <property type="match status" value="1"/>
</dbReference>
<dbReference type="InterPro" id="IPR000523">
    <property type="entry name" value="Mg_chelatse_chII-like_cat_dom"/>
</dbReference>
<evidence type="ECO:0000256" key="2">
    <source>
        <dbReference type="ARBA" id="ARBA00022741"/>
    </source>
</evidence>
<keyword evidence="3" id="KW-0067">ATP-binding</keyword>
<dbReference type="PRINTS" id="PR01657">
    <property type="entry name" value="MCMFAMILY"/>
</dbReference>
<feature type="domain" description="AAA+ ATPase" evidence="4">
    <location>
        <begin position="213"/>
        <end position="388"/>
    </location>
</feature>
<evidence type="ECO:0000313" key="5">
    <source>
        <dbReference type="EMBL" id="SEH15113.1"/>
    </source>
</evidence>
<dbReference type="SUPFAM" id="SSF54211">
    <property type="entry name" value="Ribosomal protein S5 domain 2-like"/>
    <property type="match status" value="1"/>
</dbReference>
<dbReference type="Pfam" id="PF01078">
    <property type="entry name" value="Mg_chelatase"/>
    <property type="match status" value="1"/>
</dbReference>
<proteinExistence type="inferred from homology"/>
<dbReference type="SUPFAM" id="SSF52540">
    <property type="entry name" value="P-loop containing nucleoside triphosphate hydrolases"/>
    <property type="match status" value="1"/>
</dbReference>
<keyword evidence="2" id="KW-0547">Nucleotide-binding</keyword>
<dbReference type="NCBIfam" id="TIGR00368">
    <property type="entry name" value="YifB family Mg chelatase-like AAA ATPase"/>
    <property type="match status" value="1"/>
</dbReference>
<keyword evidence="6" id="KW-1185">Reference proteome</keyword>
<evidence type="ECO:0000256" key="3">
    <source>
        <dbReference type="ARBA" id="ARBA00022840"/>
    </source>
</evidence>
<evidence type="ECO:0000259" key="4">
    <source>
        <dbReference type="SMART" id="SM00382"/>
    </source>
</evidence>
<protein>
    <submittedName>
        <fullName evidence="5">Magnesium chelatase family protein</fullName>
    </submittedName>
</protein>
<dbReference type="Gene3D" id="3.40.50.300">
    <property type="entry name" value="P-loop containing nucleotide triphosphate hydrolases"/>
    <property type="match status" value="1"/>
</dbReference>
<dbReference type="GO" id="GO:0003677">
    <property type="term" value="F:DNA binding"/>
    <property type="evidence" value="ECO:0007669"/>
    <property type="project" value="InterPro"/>
</dbReference>
<reference evidence="6" key="1">
    <citation type="submission" date="2016-10" db="EMBL/GenBank/DDBJ databases">
        <authorList>
            <person name="Varghese N."/>
            <person name="Submissions S."/>
        </authorList>
    </citation>
    <scope>NUCLEOTIDE SEQUENCE [LARGE SCALE GENOMIC DNA]</scope>
    <source>
        <strain evidence="6">ATCC 35263</strain>
    </source>
</reference>
<dbReference type="InterPro" id="IPR025158">
    <property type="entry name" value="Mg_chelat-rel_C"/>
</dbReference>
<evidence type="ECO:0000256" key="1">
    <source>
        <dbReference type="ARBA" id="ARBA00006354"/>
    </source>
</evidence>
<dbReference type="SMART" id="SM00382">
    <property type="entry name" value="AAA"/>
    <property type="match status" value="1"/>
</dbReference>
<organism evidence="5 6">
    <name type="scientific">Thermoleophilum album</name>
    <dbReference type="NCBI Taxonomy" id="29539"/>
    <lineage>
        <taxon>Bacteria</taxon>
        <taxon>Bacillati</taxon>
        <taxon>Actinomycetota</taxon>
        <taxon>Thermoleophilia</taxon>
        <taxon>Thermoleophilales</taxon>
        <taxon>Thermoleophilaceae</taxon>
        <taxon>Thermoleophilum</taxon>
    </lineage>
</organism>
<dbReference type="InterPro" id="IPR004482">
    <property type="entry name" value="Mg_chelat-rel"/>
</dbReference>